<dbReference type="AlphaFoldDB" id="A0A8J3SAR2"/>
<accession>A0A8J3SAR2</accession>
<reference evidence="3" key="1">
    <citation type="submission" date="2021-01" db="EMBL/GenBank/DDBJ databases">
        <title>Whole genome shotgun sequence of Planobispora rosea NBRC 15558.</title>
        <authorList>
            <person name="Komaki H."/>
            <person name="Tamura T."/>
        </authorList>
    </citation>
    <scope>NUCLEOTIDE SEQUENCE</scope>
    <source>
        <strain evidence="3">NBRC 15558</strain>
    </source>
</reference>
<feature type="region of interest" description="Disordered" evidence="1">
    <location>
        <begin position="30"/>
        <end position="67"/>
    </location>
</feature>
<evidence type="ECO:0000313" key="3">
    <source>
        <dbReference type="EMBL" id="GIH89170.1"/>
    </source>
</evidence>
<organism evidence="3 4">
    <name type="scientific">Planobispora rosea</name>
    <dbReference type="NCBI Taxonomy" id="35762"/>
    <lineage>
        <taxon>Bacteria</taxon>
        <taxon>Bacillati</taxon>
        <taxon>Actinomycetota</taxon>
        <taxon>Actinomycetes</taxon>
        <taxon>Streptosporangiales</taxon>
        <taxon>Streptosporangiaceae</taxon>
        <taxon>Planobispora</taxon>
    </lineage>
</organism>
<name>A0A8J3SAR2_PLARO</name>
<keyword evidence="4" id="KW-1185">Reference proteome</keyword>
<feature type="region of interest" description="Disordered" evidence="1">
    <location>
        <begin position="91"/>
        <end position="110"/>
    </location>
</feature>
<gene>
    <name evidence="3" type="ORF">Pro02_75780</name>
</gene>
<evidence type="ECO:0000256" key="2">
    <source>
        <dbReference type="SAM" id="SignalP"/>
    </source>
</evidence>
<dbReference type="EMBL" id="BOOI01000111">
    <property type="protein sequence ID" value="GIH89170.1"/>
    <property type="molecule type" value="Genomic_DNA"/>
</dbReference>
<sequence>MNRTKRLAAVAAISTAVAGGLAFPVAAWAAEPTPSASSSTSSGSANGTSSATGERGPRGGHGMRGLHGLDAAGLAEALGVEEAEVTAALEELRADGTGRPAEDATAEEREAARTKMIESLADKLGVTADKITAAMDTLRLQRAAEAEAALSERLSAAVTAGTITQAEADAVLKAHKAGLLQDGPRGGKDTDTDDSTGTTRDSAQS</sequence>
<evidence type="ECO:0000313" key="4">
    <source>
        <dbReference type="Proteomes" id="UP000655044"/>
    </source>
</evidence>
<feature type="compositionally biased region" description="Low complexity" evidence="1">
    <location>
        <begin position="35"/>
        <end position="54"/>
    </location>
</feature>
<comment type="caution">
    <text evidence="3">The sequence shown here is derived from an EMBL/GenBank/DDBJ whole genome shotgun (WGS) entry which is preliminary data.</text>
</comment>
<proteinExistence type="predicted"/>
<feature type="chain" id="PRO_5035304602" evidence="2">
    <location>
        <begin position="30"/>
        <end position="205"/>
    </location>
</feature>
<feature type="signal peptide" evidence="2">
    <location>
        <begin position="1"/>
        <end position="29"/>
    </location>
</feature>
<protein>
    <submittedName>
        <fullName evidence="3">Uncharacterized protein</fullName>
    </submittedName>
</protein>
<feature type="compositionally biased region" description="Low complexity" evidence="1">
    <location>
        <begin position="195"/>
        <end position="205"/>
    </location>
</feature>
<keyword evidence="2" id="KW-0732">Signal</keyword>
<feature type="region of interest" description="Disordered" evidence="1">
    <location>
        <begin position="177"/>
        <end position="205"/>
    </location>
</feature>
<dbReference type="Proteomes" id="UP000655044">
    <property type="component" value="Unassembled WGS sequence"/>
</dbReference>
<evidence type="ECO:0000256" key="1">
    <source>
        <dbReference type="SAM" id="MobiDB-lite"/>
    </source>
</evidence>
<dbReference type="RefSeq" id="WP_068922324.1">
    <property type="nucleotide sequence ID" value="NZ_BMQP01000081.1"/>
</dbReference>